<evidence type="ECO:0000256" key="16">
    <source>
        <dbReference type="PIRNR" id="PIRNR000848"/>
    </source>
</evidence>
<keyword evidence="20" id="KW-1185">Reference proteome</keyword>
<name>A0A9P4MJF7_9PEZI</name>
<evidence type="ECO:0000256" key="5">
    <source>
        <dbReference type="ARBA" id="ARBA00013212"/>
    </source>
</evidence>
<evidence type="ECO:0000256" key="9">
    <source>
        <dbReference type="ARBA" id="ARBA00022723"/>
    </source>
</evidence>
<evidence type="ECO:0000256" key="12">
    <source>
        <dbReference type="ARBA" id="ARBA00023098"/>
    </source>
</evidence>
<evidence type="ECO:0000313" key="20">
    <source>
        <dbReference type="Proteomes" id="UP000799439"/>
    </source>
</evidence>
<evidence type="ECO:0000256" key="6">
    <source>
        <dbReference type="ARBA" id="ARBA00022516"/>
    </source>
</evidence>
<dbReference type="GO" id="GO:0046872">
    <property type="term" value="F:metal ion binding"/>
    <property type="evidence" value="ECO:0007669"/>
    <property type="project" value="UniProtKB-KW"/>
</dbReference>
<evidence type="ECO:0000256" key="3">
    <source>
        <dbReference type="ARBA" id="ARBA00004141"/>
    </source>
</evidence>
<evidence type="ECO:0000256" key="18">
    <source>
        <dbReference type="SAM" id="Phobius"/>
    </source>
</evidence>
<reference evidence="19" key="1">
    <citation type="journal article" date="2020" name="Stud. Mycol.">
        <title>101 Dothideomycetes genomes: a test case for predicting lifestyles and emergence of pathogens.</title>
        <authorList>
            <person name="Haridas S."/>
            <person name="Albert R."/>
            <person name="Binder M."/>
            <person name="Bloem J."/>
            <person name="Labutti K."/>
            <person name="Salamov A."/>
            <person name="Andreopoulos B."/>
            <person name="Baker S."/>
            <person name="Barry K."/>
            <person name="Bills G."/>
            <person name="Bluhm B."/>
            <person name="Cannon C."/>
            <person name="Castanera R."/>
            <person name="Culley D."/>
            <person name="Daum C."/>
            <person name="Ezra D."/>
            <person name="Gonzalez J."/>
            <person name="Henrissat B."/>
            <person name="Kuo A."/>
            <person name="Liang C."/>
            <person name="Lipzen A."/>
            <person name="Lutzoni F."/>
            <person name="Magnuson J."/>
            <person name="Mondo S."/>
            <person name="Nolan M."/>
            <person name="Ohm R."/>
            <person name="Pangilinan J."/>
            <person name="Park H.-J."/>
            <person name="Ramirez L."/>
            <person name="Alfaro M."/>
            <person name="Sun H."/>
            <person name="Tritt A."/>
            <person name="Yoshinaga Y."/>
            <person name="Zwiers L.-H."/>
            <person name="Turgeon B."/>
            <person name="Goodwin S."/>
            <person name="Spatafora J."/>
            <person name="Crous P."/>
            <person name="Grigoriev I."/>
        </authorList>
    </citation>
    <scope>NUCLEOTIDE SEQUENCE</scope>
    <source>
        <strain evidence="19">CBS 260.36</strain>
    </source>
</reference>
<keyword evidence="7 16" id="KW-0808">Transferase</keyword>
<keyword evidence="8 18" id="KW-0812">Transmembrane</keyword>
<dbReference type="PANTHER" id="PTHR15362:SF4">
    <property type="entry name" value="CDP-DIACYLGLYCEROL--INOSITOL 3-PHOSPHATIDYLTRANSFERASE"/>
    <property type="match status" value="1"/>
</dbReference>
<dbReference type="InterPro" id="IPR000462">
    <property type="entry name" value="CDP-OH_P_trans"/>
</dbReference>
<keyword evidence="11 18" id="KW-1133">Transmembrane helix</keyword>
<protein>
    <recommendedName>
        <fullName evidence="5 16">CDP-diacylglycerol--inositol 3-phosphatidyltransferase</fullName>
        <ecNumber evidence="5 16">2.7.8.11</ecNumber>
    </recommendedName>
</protein>
<keyword evidence="13 16" id="KW-0472">Membrane</keyword>
<evidence type="ECO:0000256" key="7">
    <source>
        <dbReference type="ARBA" id="ARBA00022679"/>
    </source>
</evidence>
<dbReference type="PROSITE" id="PS00379">
    <property type="entry name" value="CDP_ALCOHOL_P_TRANSF"/>
    <property type="match status" value="1"/>
</dbReference>
<dbReference type="InterPro" id="IPR043130">
    <property type="entry name" value="CDP-OH_PTrfase_TM_dom"/>
</dbReference>
<dbReference type="GO" id="GO:0006661">
    <property type="term" value="P:phosphatidylinositol biosynthetic process"/>
    <property type="evidence" value="ECO:0007669"/>
    <property type="project" value="TreeGrafter"/>
</dbReference>
<feature type="transmembrane region" description="Helical" evidence="18">
    <location>
        <begin position="156"/>
        <end position="174"/>
    </location>
</feature>
<dbReference type="EC" id="2.7.8.11" evidence="5 16"/>
<dbReference type="GO" id="GO:0016020">
    <property type="term" value="C:membrane"/>
    <property type="evidence" value="ECO:0007669"/>
    <property type="project" value="UniProtKB-SubCell"/>
</dbReference>
<dbReference type="Proteomes" id="UP000799439">
    <property type="component" value="Unassembled WGS sequence"/>
</dbReference>
<gene>
    <name evidence="19" type="ORF">K461DRAFT_292135</name>
</gene>
<organism evidence="19 20">
    <name type="scientific">Myriangium duriaei CBS 260.36</name>
    <dbReference type="NCBI Taxonomy" id="1168546"/>
    <lineage>
        <taxon>Eukaryota</taxon>
        <taxon>Fungi</taxon>
        <taxon>Dikarya</taxon>
        <taxon>Ascomycota</taxon>
        <taxon>Pezizomycotina</taxon>
        <taxon>Dothideomycetes</taxon>
        <taxon>Dothideomycetidae</taxon>
        <taxon>Myriangiales</taxon>
        <taxon>Myriangiaceae</taxon>
        <taxon>Myriangium</taxon>
    </lineage>
</organism>
<evidence type="ECO:0000256" key="2">
    <source>
        <dbReference type="ARBA" id="ARBA00001946"/>
    </source>
</evidence>
<evidence type="ECO:0000256" key="10">
    <source>
        <dbReference type="ARBA" id="ARBA00022842"/>
    </source>
</evidence>
<evidence type="ECO:0000256" key="1">
    <source>
        <dbReference type="ARBA" id="ARBA00001936"/>
    </source>
</evidence>
<keyword evidence="10" id="KW-0460">Magnesium</keyword>
<evidence type="ECO:0000313" key="19">
    <source>
        <dbReference type="EMBL" id="KAF2155262.1"/>
    </source>
</evidence>
<keyword evidence="6 16" id="KW-0444">Lipid biosynthesis</keyword>
<comment type="caution">
    <text evidence="19">The sequence shown here is derived from an EMBL/GenBank/DDBJ whole genome shotgun (WGS) entry which is preliminary data.</text>
</comment>
<keyword evidence="9" id="KW-0479">Metal-binding</keyword>
<evidence type="ECO:0000256" key="17">
    <source>
        <dbReference type="RuleBase" id="RU003750"/>
    </source>
</evidence>
<evidence type="ECO:0000256" key="14">
    <source>
        <dbReference type="ARBA" id="ARBA00023209"/>
    </source>
</evidence>
<comment type="subcellular location">
    <subcellularLocation>
        <location evidence="3">Membrane</location>
        <topology evidence="3">Multi-pass membrane protein</topology>
    </subcellularLocation>
</comment>
<dbReference type="GO" id="GO:0003881">
    <property type="term" value="F:CDP-diacylglycerol-inositol 3-phosphatidyltransferase activity"/>
    <property type="evidence" value="ECO:0007669"/>
    <property type="project" value="UniProtKB-UniRule"/>
</dbReference>
<dbReference type="InterPro" id="IPR014387">
    <property type="entry name" value="CDP_diag_ino_3_P_euk"/>
</dbReference>
<keyword evidence="12 16" id="KW-0443">Lipid metabolism</keyword>
<feature type="transmembrane region" description="Helical" evidence="18">
    <location>
        <begin position="21"/>
        <end position="44"/>
    </location>
</feature>
<keyword evidence="15 16" id="KW-1208">Phospholipid metabolism</keyword>
<comment type="cofactor">
    <cofactor evidence="1">
        <name>Mn(2+)</name>
        <dbReference type="ChEBI" id="CHEBI:29035"/>
    </cofactor>
</comment>
<dbReference type="EMBL" id="ML996083">
    <property type="protein sequence ID" value="KAF2155262.1"/>
    <property type="molecule type" value="Genomic_DNA"/>
</dbReference>
<comment type="similarity">
    <text evidence="4 16 17">Belongs to the CDP-alcohol phosphatidyltransferase class-I family.</text>
</comment>
<feature type="transmembrane region" description="Helical" evidence="18">
    <location>
        <begin position="94"/>
        <end position="115"/>
    </location>
</feature>
<dbReference type="OrthoDB" id="10251079at2759"/>
<sequence length="263" mass="29414">MLAVARRDPTVRSPPKVNENIFLLVPNLIGYARIALALVSLHFMPLHPRRCTFLYSASCLLDALDGYAARKFDQSSQFGAVLDMVTDRCTTACLLVFLAMAMPGYALMWQGLISLDFASHYMHMYATLATSGKGGGSHKNVSAGRSRTLNFYYKKWVLFTVCFMNEAFFVALYLTCFSAPADGSLGVGAAERFSAAAMERARAGKIDDEWPWVVVRVMAPGMMFKQFVNVLQLVKASQWLAEGDRRERRKAKLNWTTAHRDQV</sequence>
<proteinExistence type="inferred from homology"/>
<dbReference type="Gene3D" id="1.20.120.1760">
    <property type="match status" value="1"/>
</dbReference>
<evidence type="ECO:0000256" key="15">
    <source>
        <dbReference type="ARBA" id="ARBA00023264"/>
    </source>
</evidence>
<comment type="cofactor">
    <cofactor evidence="2">
        <name>Mg(2+)</name>
        <dbReference type="ChEBI" id="CHEBI:18420"/>
    </cofactor>
</comment>
<evidence type="ECO:0000256" key="11">
    <source>
        <dbReference type="ARBA" id="ARBA00022989"/>
    </source>
</evidence>
<comment type="catalytic activity">
    <reaction evidence="16">
        <text>a CDP-1,2-diacyl-sn-glycerol + myo-inositol = a 1,2-diacyl-sn-glycero-3-phospho-(1D-myo-inositol) + CMP + H(+)</text>
        <dbReference type="Rhea" id="RHEA:11580"/>
        <dbReference type="ChEBI" id="CHEBI:15378"/>
        <dbReference type="ChEBI" id="CHEBI:17268"/>
        <dbReference type="ChEBI" id="CHEBI:57880"/>
        <dbReference type="ChEBI" id="CHEBI:58332"/>
        <dbReference type="ChEBI" id="CHEBI:60377"/>
        <dbReference type="EC" id="2.7.8.11"/>
    </reaction>
</comment>
<dbReference type="InterPro" id="IPR048254">
    <property type="entry name" value="CDP_ALCOHOL_P_TRANSF_CS"/>
</dbReference>
<evidence type="ECO:0000256" key="4">
    <source>
        <dbReference type="ARBA" id="ARBA00010441"/>
    </source>
</evidence>
<dbReference type="AlphaFoldDB" id="A0A9P4MJF7"/>
<dbReference type="GO" id="GO:0005794">
    <property type="term" value="C:Golgi apparatus"/>
    <property type="evidence" value="ECO:0007669"/>
    <property type="project" value="TreeGrafter"/>
</dbReference>
<dbReference type="PIRSF" id="PIRSF000848">
    <property type="entry name" value="CDP_diag_ino_3_P"/>
    <property type="match status" value="1"/>
</dbReference>
<evidence type="ECO:0000256" key="8">
    <source>
        <dbReference type="ARBA" id="ARBA00022692"/>
    </source>
</evidence>
<keyword evidence="14 16" id="KW-0594">Phospholipid biosynthesis</keyword>
<dbReference type="PANTHER" id="PTHR15362">
    <property type="entry name" value="PHOSPHATIDYLINOSITOL SYNTHASE"/>
    <property type="match status" value="1"/>
</dbReference>
<dbReference type="Pfam" id="PF01066">
    <property type="entry name" value="CDP-OH_P_transf"/>
    <property type="match status" value="1"/>
</dbReference>
<evidence type="ECO:0000256" key="13">
    <source>
        <dbReference type="ARBA" id="ARBA00023136"/>
    </source>
</evidence>
<accession>A0A9P4MJF7</accession>